<organism evidence="11 12">
    <name type="scientific">Oceanirhabdus seepicola</name>
    <dbReference type="NCBI Taxonomy" id="2828781"/>
    <lineage>
        <taxon>Bacteria</taxon>
        <taxon>Bacillati</taxon>
        <taxon>Bacillota</taxon>
        <taxon>Clostridia</taxon>
        <taxon>Eubacteriales</taxon>
        <taxon>Clostridiaceae</taxon>
        <taxon>Oceanirhabdus</taxon>
    </lineage>
</organism>
<evidence type="ECO:0000313" key="12">
    <source>
        <dbReference type="Proteomes" id="UP001056429"/>
    </source>
</evidence>
<keyword evidence="3" id="KW-0963">Cytoplasm</keyword>
<comment type="function">
    <text evidence="7">Activator of cell division through the inhibition of FtsZ GTPase activity, therefore promoting FtsZ assembly into bundles of protofilaments necessary for the formation of the division Z ring. It is recruited early at mid-cell but it is not essential for cell division.</text>
</comment>
<dbReference type="InterPro" id="IPR036192">
    <property type="entry name" value="Cell_div_ZapA-like_sf"/>
</dbReference>
<evidence type="ECO:0000256" key="1">
    <source>
        <dbReference type="ARBA" id="ARBA00004496"/>
    </source>
</evidence>
<dbReference type="PANTHER" id="PTHR34981">
    <property type="entry name" value="CELL DIVISION PROTEIN ZAPA"/>
    <property type="match status" value="1"/>
</dbReference>
<evidence type="ECO:0000256" key="9">
    <source>
        <dbReference type="ARBA" id="ARBA00033158"/>
    </source>
</evidence>
<dbReference type="GO" id="GO:0032153">
    <property type="term" value="C:cell division site"/>
    <property type="evidence" value="ECO:0007669"/>
    <property type="project" value="TreeGrafter"/>
</dbReference>
<name>A0A9J6P777_9CLOT</name>
<evidence type="ECO:0000256" key="8">
    <source>
        <dbReference type="ARBA" id="ARBA00026068"/>
    </source>
</evidence>
<dbReference type="InterPro" id="IPR007838">
    <property type="entry name" value="Cell_div_ZapA-like"/>
</dbReference>
<comment type="subcellular location">
    <subcellularLocation>
        <location evidence="1">Cytoplasm</location>
    </subcellularLocation>
</comment>
<feature type="coiled-coil region" evidence="10">
    <location>
        <begin position="76"/>
        <end position="182"/>
    </location>
</feature>
<gene>
    <name evidence="11" type="primary">zapA</name>
    <name evidence="11" type="ORF">KDK92_22365</name>
</gene>
<evidence type="ECO:0000256" key="5">
    <source>
        <dbReference type="ARBA" id="ARBA00023210"/>
    </source>
</evidence>
<keyword evidence="10" id="KW-0175">Coiled coil</keyword>
<dbReference type="GO" id="GO:0043093">
    <property type="term" value="P:FtsZ-dependent cytokinesis"/>
    <property type="evidence" value="ECO:0007669"/>
    <property type="project" value="TreeGrafter"/>
</dbReference>
<comment type="subunit">
    <text evidence="8">Homodimer. Interacts with FtsZ.</text>
</comment>
<comment type="caution">
    <text evidence="11">The sequence shown here is derived from an EMBL/GenBank/DDBJ whole genome shotgun (WGS) entry which is preliminary data.</text>
</comment>
<dbReference type="Pfam" id="PF05164">
    <property type="entry name" value="ZapA"/>
    <property type="match status" value="1"/>
</dbReference>
<sequence>MNVVTVNINGIEYNLRGEESDSYILKVSDIVNDTIMKIKSKNNMLNATDVIALASIRITDEFLKSIEERDMIQKQAREIYEKNASMNEELKEIRQAFEELHEENNTLLEKNEKLSSEQHILDYEKEIASLRSQLDIIEDKSKKYIKENSEFKNIRNELLKQIEDAEIKHKTIRDKNSKLSKKIIRMEQDLMDSNIALAKTLQMQNEK</sequence>
<dbReference type="AlphaFoldDB" id="A0A9J6P777"/>
<reference evidence="11" key="1">
    <citation type="journal article" date="2021" name="mSystems">
        <title>Bacteria and Archaea Synergistically Convert Glycine Betaine to Biogenic Methane in the Formosa Cold Seep of the South China Sea.</title>
        <authorList>
            <person name="Li L."/>
            <person name="Zhang W."/>
            <person name="Zhang S."/>
            <person name="Song L."/>
            <person name="Sun Q."/>
            <person name="Zhang H."/>
            <person name="Xiang H."/>
            <person name="Dong X."/>
        </authorList>
    </citation>
    <scope>NUCLEOTIDE SEQUENCE</scope>
    <source>
        <strain evidence="11">ZWT</strain>
    </source>
</reference>
<evidence type="ECO:0000256" key="6">
    <source>
        <dbReference type="ARBA" id="ARBA00023306"/>
    </source>
</evidence>
<accession>A0A9J6P777</accession>
<evidence type="ECO:0000256" key="7">
    <source>
        <dbReference type="ARBA" id="ARBA00024910"/>
    </source>
</evidence>
<keyword evidence="4 11" id="KW-0132">Cell division</keyword>
<dbReference type="Gene3D" id="6.10.250.790">
    <property type="match status" value="1"/>
</dbReference>
<evidence type="ECO:0000313" key="11">
    <source>
        <dbReference type="EMBL" id="MCM1992467.1"/>
    </source>
</evidence>
<dbReference type="GO" id="GO:0005829">
    <property type="term" value="C:cytosol"/>
    <property type="evidence" value="ECO:0007669"/>
    <property type="project" value="TreeGrafter"/>
</dbReference>
<evidence type="ECO:0000256" key="2">
    <source>
        <dbReference type="ARBA" id="ARBA00015195"/>
    </source>
</evidence>
<reference evidence="11" key="2">
    <citation type="submission" date="2021-04" db="EMBL/GenBank/DDBJ databases">
        <authorList>
            <person name="Dong X."/>
        </authorList>
    </citation>
    <scope>NUCLEOTIDE SEQUENCE</scope>
    <source>
        <strain evidence="11">ZWT</strain>
    </source>
</reference>
<proteinExistence type="predicted"/>
<dbReference type="GO" id="GO:0000917">
    <property type="term" value="P:division septum assembly"/>
    <property type="evidence" value="ECO:0007669"/>
    <property type="project" value="UniProtKB-KW"/>
</dbReference>
<protein>
    <recommendedName>
        <fullName evidence="2">Cell division protein ZapA</fullName>
    </recommendedName>
    <alternativeName>
        <fullName evidence="9">Z ring-associated protein ZapA</fullName>
    </alternativeName>
</protein>
<evidence type="ECO:0000256" key="10">
    <source>
        <dbReference type="SAM" id="Coils"/>
    </source>
</evidence>
<dbReference type="GO" id="GO:0000921">
    <property type="term" value="P:septin ring assembly"/>
    <property type="evidence" value="ECO:0007669"/>
    <property type="project" value="TreeGrafter"/>
</dbReference>
<dbReference type="EMBL" id="JAGSOJ010000006">
    <property type="protein sequence ID" value="MCM1992467.1"/>
    <property type="molecule type" value="Genomic_DNA"/>
</dbReference>
<dbReference type="Proteomes" id="UP001056429">
    <property type="component" value="Unassembled WGS sequence"/>
</dbReference>
<keyword evidence="12" id="KW-1185">Reference proteome</keyword>
<keyword evidence="5" id="KW-0717">Septation</keyword>
<dbReference type="GO" id="GO:0030428">
    <property type="term" value="C:cell septum"/>
    <property type="evidence" value="ECO:0007669"/>
    <property type="project" value="TreeGrafter"/>
</dbReference>
<dbReference type="SUPFAM" id="SSF102829">
    <property type="entry name" value="Cell division protein ZapA-like"/>
    <property type="match status" value="1"/>
</dbReference>
<evidence type="ECO:0000256" key="3">
    <source>
        <dbReference type="ARBA" id="ARBA00022490"/>
    </source>
</evidence>
<evidence type="ECO:0000256" key="4">
    <source>
        <dbReference type="ARBA" id="ARBA00022618"/>
    </source>
</evidence>
<keyword evidence="6" id="KW-0131">Cell cycle</keyword>
<dbReference type="RefSeq" id="WP_250861632.1">
    <property type="nucleotide sequence ID" value="NZ_JAGSOJ010000006.1"/>
</dbReference>
<dbReference type="PANTHER" id="PTHR34981:SF1">
    <property type="entry name" value="CELL DIVISION PROTEIN ZAPA"/>
    <property type="match status" value="1"/>
</dbReference>
<dbReference type="InterPro" id="IPR053712">
    <property type="entry name" value="Bac_CellDiv_Activator"/>
</dbReference>